<evidence type="ECO:0000313" key="1">
    <source>
        <dbReference type="EMBL" id="GAI00159.1"/>
    </source>
</evidence>
<protein>
    <recommendedName>
        <fullName evidence="2">Survival protein SurE-like phosphatase/nucleotidase domain-containing protein</fullName>
    </recommendedName>
</protein>
<proteinExistence type="predicted"/>
<dbReference type="EMBL" id="BARU01047546">
    <property type="protein sequence ID" value="GAI00159.1"/>
    <property type="molecule type" value="Genomic_DNA"/>
</dbReference>
<name>X1M193_9ZZZZ</name>
<dbReference type="SUPFAM" id="SSF64167">
    <property type="entry name" value="SurE-like"/>
    <property type="match status" value="1"/>
</dbReference>
<dbReference type="InterPro" id="IPR036523">
    <property type="entry name" value="SurE-like_sf"/>
</dbReference>
<sequence length="69" mass="7849">DTVEEGHDGRKAYYWLVRQQINKVADRKTDIWAIEQGNISITPLHTDLLNKPSPLIPDSLCSGLLKQFT</sequence>
<organism evidence="1">
    <name type="scientific">marine sediment metagenome</name>
    <dbReference type="NCBI Taxonomy" id="412755"/>
    <lineage>
        <taxon>unclassified sequences</taxon>
        <taxon>metagenomes</taxon>
        <taxon>ecological metagenomes</taxon>
    </lineage>
</organism>
<dbReference type="Gene3D" id="3.40.1210.10">
    <property type="entry name" value="Survival protein SurE-like phosphatase/nucleotidase"/>
    <property type="match status" value="1"/>
</dbReference>
<gene>
    <name evidence="1" type="ORF">S03H2_71189</name>
</gene>
<evidence type="ECO:0008006" key="2">
    <source>
        <dbReference type="Google" id="ProtNLM"/>
    </source>
</evidence>
<dbReference type="AlphaFoldDB" id="X1M193"/>
<comment type="caution">
    <text evidence="1">The sequence shown here is derived from an EMBL/GenBank/DDBJ whole genome shotgun (WGS) entry which is preliminary data.</text>
</comment>
<reference evidence="1" key="1">
    <citation type="journal article" date="2014" name="Front. Microbiol.">
        <title>High frequency of phylogenetically diverse reductive dehalogenase-homologous genes in deep subseafloor sedimentary metagenomes.</title>
        <authorList>
            <person name="Kawai M."/>
            <person name="Futagami T."/>
            <person name="Toyoda A."/>
            <person name="Takaki Y."/>
            <person name="Nishi S."/>
            <person name="Hori S."/>
            <person name="Arai W."/>
            <person name="Tsubouchi T."/>
            <person name="Morono Y."/>
            <person name="Uchiyama I."/>
            <person name="Ito T."/>
            <person name="Fujiyama A."/>
            <person name="Inagaki F."/>
            <person name="Takami H."/>
        </authorList>
    </citation>
    <scope>NUCLEOTIDE SEQUENCE</scope>
    <source>
        <strain evidence="1">Expedition CK06-06</strain>
    </source>
</reference>
<dbReference type="GO" id="GO:0016787">
    <property type="term" value="F:hydrolase activity"/>
    <property type="evidence" value="ECO:0007669"/>
    <property type="project" value="InterPro"/>
</dbReference>
<accession>X1M193</accession>
<feature type="non-terminal residue" evidence="1">
    <location>
        <position position="1"/>
    </location>
</feature>